<evidence type="ECO:0008006" key="3">
    <source>
        <dbReference type="Google" id="ProtNLM"/>
    </source>
</evidence>
<dbReference type="Gene3D" id="2.80.10.50">
    <property type="match status" value="1"/>
</dbReference>
<reference evidence="1 2" key="1">
    <citation type="journal article" name="Sci. Rep.">
        <title>Telomere-to-telomere assembled and centromere annotated genomes of the two main subspecies of the button mushroom Agaricus bisporus reveal especially polymorphic chromosome ends.</title>
        <authorList>
            <person name="Sonnenberg A.S.M."/>
            <person name="Sedaghat-Telgerd N."/>
            <person name="Lavrijssen B."/>
            <person name="Ohm R.A."/>
            <person name="Hendrickx P.M."/>
            <person name="Scholtmeijer K."/>
            <person name="Baars J.J.P."/>
            <person name="van Peer A."/>
        </authorList>
    </citation>
    <scope>NUCLEOTIDE SEQUENCE [LARGE SCALE GENOMIC DNA]</scope>
    <source>
        <strain evidence="1 2">H119_p4</strain>
    </source>
</reference>
<evidence type="ECO:0000313" key="1">
    <source>
        <dbReference type="EMBL" id="KAF7763847.1"/>
    </source>
</evidence>
<comment type="caution">
    <text evidence="1">The sequence shown here is derived from an EMBL/GenBank/DDBJ whole genome shotgun (WGS) entry which is preliminary data.</text>
</comment>
<sequence length="204" mass="22936">MAPEAHITEGPLAFKMLGIFGREIQHIYRDSAQRMIVFVNMLSSKFFSLLTFAAAAVAQGFPKDPFFIVNTESELVFEAEYRSSDSEVLIALSERDANNGAQIWTYTEGRGFLKNQASGLVLEVPRTDGRVDYGTRLQVTAPRNETNDDLTQLWDYDAGAQHLFTLASESACVAWNNSFVYAVVDYCDPHDNDVQRWTFIDISV</sequence>
<evidence type="ECO:0000313" key="2">
    <source>
        <dbReference type="Proteomes" id="UP000629468"/>
    </source>
</evidence>
<gene>
    <name evidence="1" type="ORF">Agabi119p4_8384</name>
</gene>
<organism evidence="1 2">
    <name type="scientific">Agaricus bisporus var. burnettii</name>
    <dbReference type="NCBI Taxonomy" id="192524"/>
    <lineage>
        <taxon>Eukaryota</taxon>
        <taxon>Fungi</taxon>
        <taxon>Dikarya</taxon>
        <taxon>Basidiomycota</taxon>
        <taxon>Agaricomycotina</taxon>
        <taxon>Agaricomycetes</taxon>
        <taxon>Agaricomycetidae</taxon>
        <taxon>Agaricales</taxon>
        <taxon>Agaricineae</taxon>
        <taxon>Agaricaceae</taxon>
        <taxon>Agaricus</taxon>
    </lineage>
</organism>
<accession>A0A8H7C6M9</accession>
<proteinExistence type="predicted"/>
<dbReference type="InterPro" id="IPR035992">
    <property type="entry name" value="Ricin_B-like_lectins"/>
</dbReference>
<dbReference type="Proteomes" id="UP000629468">
    <property type="component" value="Unassembled WGS sequence"/>
</dbReference>
<dbReference type="AlphaFoldDB" id="A0A8H7C6M9"/>
<dbReference type="SUPFAM" id="SSF50370">
    <property type="entry name" value="Ricin B-like lectins"/>
    <property type="match status" value="1"/>
</dbReference>
<name>A0A8H7C6M9_AGABI</name>
<dbReference type="EMBL" id="JABXXO010000011">
    <property type="protein sequence ID" value="KAF7763847.1"/>
    <property type="molecule type" value="Genomic_DNA"/>
</dbReference>
<protein>
    <recommendedName>
        <fullName evidence="3">Ricin B lectin domain-containing protein</fullName>
    </recommendedName>
</protein>